<keyword evidence="2" id="KW-1185">Reference proteome</keyword>
<reference evidence="2" key="1">
    <citation type="journal article" date="2019" name="Int. J. Syst. Evol. Microbiol.">
        <title>The Global Catalogue of Microorganisms (GCM) 10K type strain sequencing project: providing services to taxonomists for standard genome sequencing and annotation.</title>
        <authorList>
            <consortium name="The Broad Institute Genomics Platform"/>
            <consortium name="The Broad Institute Genome Sequencing Center for Infectious Disease"/>
            <person name="Wu L."/>
            <person name="Ma J."/>
        </authorList>
    </citation>
    <scope>NUCLEOTIDE SEQUENCE [LARGE SCALE GENOMIC DNA]</scope>
    <source>
        <strain evidence="2">KCTC 42248</strain>
    </source>
</reference>
<accession>A0ABW5NR42</accession>
<name>A0ABW5NR42_9SPHI</name>
<protein>
    <recommendedName>
        <fullName evidence="3">DUF4377 domain-containing protein</fullName>
    </recommendedName>
</protein>
<sequence length="127" mass="14909">MKWSKYFLGLVAITLFVSCQKEDISPADTEREFEAIVMQNKIYRDEISFIGYYYAIQEHGGNFVHTRYPSIIGFDSLYVEGFQYQLKLREVCSNDKNPPMDARGCELYLLSVLSQEEQEEDFVMIFE</sequence>
<evidence type="ECO:0000313" key="1">
    <source>
        <dbReference type="EMBL" id="MFD2600292.1"/>
    </source>
</evidence>
<dbReference type="EMBL" id="JBHUMA010000009">
    <property type="protein sequence ID" value="MFD2600292.1"/>
    <property type="molecule type" value="Genomic_DNA"/>
</dbReference>
<dbReference type="Proteomes" id="UP001597393">
    <property type="component" value="Unassembled WGS sequence"/>
</dbReference>
<dbReference type="PROSITE" id="PS51257">
    <property type="entry name" value="PROKAR_LIPOPROTEIN"/>
    <property type="match status" value="1"/>
</dbReference>
<gene>
    <name evidence="1" type="ORF">ACFSQ3_15165</name>
</gene>
<proteinExistence type="predicted"/>
<evidence type="ECO:0000313" key="2">
    <source>
        <dbReference type="Proteomes" id="UP001597393"/>
    </source>
</evidence>
<evidence type="ECO:0008006" key="3">
    <source>
        <dbReference type="Google" id="ProtNLM"/>
    </source>
</evidence>
<dbReference type="RefSeq" id="WP_380870432.1">
    <property type="nucleotide sequence ID" value="NZ_JBHUMA010000009.1"/>
</dbReference>
<comment type="caution">
    <text evidence="1">The sequence shown here is derived from an EMBL/GenBank/DDBJ whole genome shotgun (WGS) entry which is preliminary data.</text>
</comment>
<organism evidence="1 2">
    <name type="scientific">Sphingobacterium corticis</name>
    <dbReference type="NCBI Taxonomy" id="1812823"/>
    <lineage>
        <taxon>Bacteria</taxon>
        <taxon>Pseudomonadati</taxon>
        <taxon>Bacteroidota</taxon>
        <taxon>Sphingobacteriia</taxon>
        <taxon>Sphingobacteriales</taxon>
        <taxon>Sphingobacteriaceae</taxon>
        <taxon>Sphingobacterium</taxon>
    </lineage>
</organism>